<dbReference type="InterPro" id="IPR004360">
    <property type="entry name" value="Glyas_Fos-R_dOase_dom"/>
</dbReference>
<keyword evidence="5 8" id="KW-0223">Dioxygenase</keyword>
<keyword evidence="12" id="KW-1185">Reference proteome</keyword>
<keyword evidence="3" id="KW-0479">Metal-binding</keyword>
<evidence type="ECO:0000256" key="4">
    <source>
        <dbReference type="ARBA" id="ARBA00022797"/>
    </source>
</evidence>
<dbReference type="EMBL" id="CP047045">
    <property type="protein sequence ID" value="QGZ93821.1"/>
    <property type="molecule type" value="Genomic_DNA"/>
</dbReference>
<gene>
    <name evidence="11" type="primary">bphC2</name>
    <name evidence="11" type="ORF">DSM104635_00634</name>
</gene>
<dbReference type="Gene3D" id="3.10.180.10">
    <property type="entry name" value="2,3-Dihydroxybiphenyl 1,2-Dioxygenase, domain 1"/>
    <property type="match status" value="1"/>
</dbReference>
<dbReference type="Pfam" id="PF00903">
    <property type="entry name" value="Glyoxalase"/>
    <property type="match status" value="1"/>
</dbReference>
<dbReference type="PROSITE" id="PS51819">
    <property type="entry name" value="VOC"/>
    <property type="match status" value="1"/>
</dbReference>
<evidence type="ECO:0000256" key="7">
    <source>
        <dbReference type="ARBA" id="ARBA00023004"/>
    </source>
</evidence>
<evidence type="ECO:0000259" key="10">
    <source>
        <dbReference type="PROSITE" id="PS51819"/>
    </source>
</evidence>
<accession>A0A6I6MJ23</accession>
<dbReference type="InterPro" id="IPR000486">
    <property type="entry name" value="Xdiol_ring_cleave_dOase_1/2"/>
</dbReference>
<evidence type="ECO:0000313" key="12">
    <source>
        <dbReference type="Proteomes" id="UP000431269"/>
    </source>
</evidence>
<name>A0A6I6MJ23_9CAUL</name>
<keyword evidence="6 8" id="KW-0560">Oxidoreductase</keyword>
<evidence type="ECO:0000256" key="9">
    <source>
        <dbReference type="SAM" id="MobiDB-lite"/>
    </source>
</evidence>
<dbReference type="Proteomes" id="UP000431269">
    <property type="component" value="Chromosome"/>
</dbReference>
<dbReference type="KEGG" id="tsv:DSM104635_00634"/>
<keyword evidence="7 8" id="KW-0408">Iron</keyword>
<comment type="cofactor">
    <cofactor evidence="1 8">
        <name>Fe(2+)</name>
        <dbReference type="ChEBI" id="CHEBI:29033"/>
    </cofactor>
</comment>
<evidence type="ECO:0000256" key="3">
    <source>
        <dbReference type="ARBA" id="ARBA00022723"/>
    </source>
</evidence>
<dbReference type="GO" id="GO:0018583">
    <property type="term" value="F:biphenyl-2,3-diol 1,2-dioxygenase activity"/>
    <property type="evidence" value="ECO:0007669"/>
    <property type="project" value="UniProtKB-EC"/>
</dbReference>
<dbReference type="InterPro" id="IPR037523">
    <property type="entry name" value="VOC_core"/>
</dbReference>
<evidence type="ECO:0000256" key="1">
    <source>
        <dbReference type="ARBA" id="ARBA00001954"/>
    </source>
</evidence>
<feature type="domain" description="VOC" evidence="10">
    <location>
        <begin position="23"/>
        <end position="140"/>
    </location>
</feature>
<evidence type="ECO:0000256" key="8">
    <source>
        <dbReference type="RuleBase" id="RU000683"/>
    </source>
</evidence>
<evidence type="ECO:0000256" key="6">
    <source>
        <dbReference type="ARBA" id="ARBA00023002"/>
    </source>
</evidence>
<protein>
    <submittedName>
        <fullName evidence="11">Biphenyl-2,3-diol 1,2-dioxygenase 2</fullName>
        <ecNumber evidence="11">1.13.11.39</ecNumber>
    </submittedName>
</protein>
<dbReference type="EC" id="1.13.11.39" evidence="11"/>
<dbReference type="PROSITE" id="PS00082">
    <property type="entry name" value="EXTRADIOL_DIOXYGENAS"/>
    <property type="match status" value="1"/>
</dbReference>
<dbReference type="GO" id="GO:0008198">
    <property type="term" value="F:ferrous iron binding"/>
    <property type="evidence" value="ECO:0007669"/>
    <property type="project" value="InterPro"/>
</dbReference>
<proteinExistence type="inferred from homology"/>
<comment type="similarity">
    <text evidence="2 8">Belongs to the extradiol ring-cleavage dioxygenase family.</text>
</comment>
<reference evidence="12" key="1">
    <citation type="submission" date="2019-12" db="EMBL/GenBank/DDBJ databases">
        <title>Complete genome of Terracaulis silvestris 0127_4.</title>
        <authorList>
            <person name="Vieira S."/>
            <person name="Riedel T."/>
            <person name="Sproer C."/>
            <person name="Pascual J."/>
            <person name="Boedeker C."/>
            <person name="Overmann J."/>
        </authorList>
    </citation>
    <scope>NUCLEOTIDE SEQUENCE [LARGE SCALE GENOMIC DNA]</scope>
    <source>
        <strain evidence="12">0127_4</strain>
    </source>
</reference>
<evidence type="ECO:0000256" key="2">
    <source>
        <dbReference type="ARBA" id="ARBA00008784"/>
    </source>
</evidence>
<dbReference type="InterPro" id="IPR029068">
    <property type="entry name" value="Glyas_Bleomycin-R_OHBP_Dase"/>
</dbReference>
<feature type="region of interest" description="Disordered" evidence="9">
    <location>
        <begin position="179"/>
        <end position="202"/>
    </location>
</feature>
<keyword evidence="4 8" id="KW-0058">Aromatic hydrocarbons catabolism</keyword>
<evidence type="ECO:0000256" key="5">
    <source>
        <dbReference type="ARBA" id="ARBA00022964"/>
    </source>
</evidence>
<dbReference type="SUPFAM" id="SSF54593">
    <property type="entry name" value="Glyoxalase/Bleomycin resistance protein/Dihydroxybiphenyl dioxygenase"/>
    <property type="match status" value="1"/>
</dbReference>
<organism evidence="11 12">
    <name type="scientific">Terricaulis silvestris</name>
    <dbReference type="NCBI Taxonomy" id="2686094"/>
    <lineage>
        <taxon>Bacteria</taxon>
        <taxon>Pseudomonadati</taxon>
        <taxon>Pseudomonadota</taxon>
        <taxon>Alphaproteobacteria</taxon>
        <taxon>Caulobacterales</taxon>
        <taxon>Caulobacteraceae</taxon>
        <taxon>Terricaulis</taxon>
    </lineage>
</organism>
<dbReference type="RefSeq" id="WP_158764811.1">
    <property type="nucleotide sequence ID" value="NZ_CP047045.1"/>
</dbReference>
<evidence type="ECO:0000313" key="11">
    <source>
        <dbReference type="EMBL" id="QGZ93821.1"/>
    </source>
</evidence>
<sequence length="202" mass="22821">MADGHQRALSLAALHPGKVRPHKLAHFVIRTAKFTETRDWYLNVLAGEVSFENEQVCFLSYDEEHHRVGIINMQDATPLEPNGAGVDHVSFTFDTLSELLATYRRLKADGIEPFWPIIHGPTVSLYYRDPTGVKVELQYDILRTPAEVNAFFAAGSYVENFMGIIFDPEEMATRFESGEPIESLTKRPPLPPGLGPWDMHRP</sequence>
<dbReference type="AlphaFoldDB" id="A0A6I6MJ23"/>